<keyword evidence="1" id="KW-0732">Signal</keyword>
<accession>A0A5B8YJZ9</accession>
<dbReference type="OrthoDB" id="1122197at2"/>
<evidence type="ECO:0000313" key="2">
    <source>
        <dbReference type="EMBL" id="QED37157.1"/>
    </source>
</evidence>
<feature type="signal peptide" evidence="1">
    <location>
        <begin position="1"/>
        <end position="22"/>
    </location>
</feature>
<dbReference type="RefSeq" id="WP_146831733.1">
    <property type="nucleotide sequence ID" value="NZ_CP042476.1"/>
</dbReference>
<reference evidence="2 3" key="1">
    <citation type="submission" date="2019-08" db="EMBL/GenBank/DDBJ databases">
        <title>Antarcticibacterium arcticum sp. nov., a bacterium isolated from marine sediment of the Canadian Beaufort Sea.</title>
        <authorList>
            <person name="Lee Y.M."/>
            <person name="Baek K."/>
            <person name="Lee D.-H."/>
            <person name="Shin S.C."/>
            <person name="Jin Y.K."/>
            <person name="Park Y."/>
        </authorList>
    </citation>
    <scope>NUCLEOTIDE SEQUENCE [LARGE SCALE GENOMIC DNA]</scope>
    <source>
        <strain evidence="2 3">PAMC 28998</strain>
    </source>
</reference>
<gene>
    <name evidence="2" type="ORF">FK178_05285</name>
</gene>
<dbReference type="EMBL" id="CP042476">
    <property type="protein sequence ID" value="QED37157.1"/>
    <property type="molecule type" value="Genomic_DNA"/>
</dbReference>
<proteinExistence type="predicted"/>
<dbReference type="Proteomes" id="UP000321954">
    <property type="component" value="Chromosome"/>
</dbReference>
<evidence type="ECO:0000313" key="3">
    <source>
        <dbReference type="Proteomes" id="UP000321954"/>
    </source>
</evidence>
<dbReference type="KEGG" id="anp:FK178_05285"/>
<protein>
    <recommendedName>
        <fullName evidence="4">MlpB protein</fullName>
    </recommendedName>
</protein>
<evidence type="ECO:0000256" key="1">
    <source>
        <dbReference type="SAM" id="SignalP"/>
    </source>
</evidence>
<organism evidence="2 3">
    <name type="scientific">Antarcticibacterium arcticum</name>
    <dbReference type="NCBI Taxonomy" id="2585771"/>
    <lineage>
        <taxon>Bacteria</taxon>
        <taxon>Pseudomonadati</taxon>
        <taxon>Bacteroidota</taxon>
        <taxon>Flavobacteriia</taxon>
        <taxon>Flavobacteriales</taxon>
        <taxon>Flavobacteriaceae</taxon>
        <taxon>Antarcticibacterium</taxon>
    </lineage>
</organism>
<name>A0A5B8YJZ9_9FLAO</name>
<evidence type="ECO:0008006" key="4">
    <source>
        <dbReference type="Google" id="ProtNLM"/>
    </source>
</evidence>
<dbReference type="PROSITE" id="PS51257">
    <property type="entry name" value="PROKAR_LIPOPROTEIN"/>
    <property type="match status" value="1"/>
</dbReference>
<sequence length="139" mass="15487">MKKSVKVVAGIVLIAFSMISCNSSTEKEKNEGQEMIFNENKQIHYQIGDHLPNELVCMVNNAYMGEPQLAVPVEGKTYYGCCQMCVGKLNNEESARMAEDPFSGKPVDKATAYIVLAGQEGKVDYFESEENYKKSKKAE</sequence>
<keyword evidence="3" id="KW-1185">Reference proteome</keyword>
<dbReference type="AlphaFoldDB" id="A0A5B8YJZ9"/>
<feature type="chain" id="PRO_5023044594" description="MlpB protein" evidence="1">
    <location>
        <begin position="23"/>
        <end position="139"/>
    </location>
</feature>